<organism evidence="3 4">
    <name type="scientific">Alistipes hominis</name>
    <dbReference type="NCBI Taxonomy" id="2763015"/>
    <lineage>
        <taxon>Bacteria</taxon>
        <taxon>Pseudomonadati</taxon>
        <taxon>Bacteroidota</taxon>
        <taxon>Bacteroidia</taxon>
        <taxon>Bacteroidales</taxon>
        <taxon>Rikenellaceae</taxon>
        <taxon>Alistipes</taxon>
    </lineage>
</organism>
<dbReference type="Pfam" id="PF18942">
    <property type="entry name" value="DUF5689"/>
    <property type="match status" value="1"/>
</dbReference>
<evidence type="ECO:0000259" key="2">
    <source>
        <dbReference type="Pfam" id="PF18942"/>
    </source>
</evidence>
<feature type="domain" description="DUF5689" evidence="2">
    <location>
        <begin position="36"/>
        <end position="245"/>
    </location>
</feature>
<proteinExistence type="predicted"/>
<evidence type="ECO:0000313" key="4">
    <source>
        <dbReference type="Proteomes" id="UP000636891"/>
    </source>
</evidence>
<gene>
    <name evidence="3" type="ORF">H8S08_02610</name>
</gene>
<feature type="chain" id="PRO_5046343888" description="DUF5689 domain-containing protein" evidence="1">
    <location>
        <begin position="21"/>
        <end position="265"/>
    </location>
</feature>
<evidence type="ECO:0000313" key="3">
    <source>
        <dbReference type="EMBL" id="MBC5615913.1"/>
    </source>
</evidence>
<dbReference type="RefSeq" id="WP_186965836.1">
    <property type="nucleotide sequence ID" value="NZ_JACOOK010000001.1"/>
</dbReference>
<protein>
    <recommendedName>
        <fullName evidence="2">DUF5689 domain-containing protein</fullName>
    </recommendedName>
</protein>
<sequence>MMYRLISCCLLLLLAGCVSKNGFDRDDGESPGGDPVSVAYLKSLYRGYPLRVTDDVELRVVVTANDAYGAFRNTLVVQDATGGIEVKVGGRDLFTVFPVGQSVRIRCQGLVLGDYGGVVSLGAASDDFAYENGFIPQSVWPQFLKKQGGVTDIRPDTLVFSDLAAAWISRYVAFERVQFVDAECSENLCDTMSDTDRHLVDPAGDTLIVRTSAKADFANWPLPSGSGYIEGILSWFNRNYQLKVVSPKNAVMELPRFRPAYVFGY</sequence>
<dbReference type="InterPro" id="IPR043744">
    <property type="entry name" value="DUF5689"/>
</dbReference>
<reference evidence="3 4" key="1">
    <citation type="submission" date="2020-08" db="EMBL/GenBank/DDBJ databases">
        <title>Genome public.</title>
        <authorList>
            <person name="Liu C."/>
            <person name="Sun Q."/>
        </authorList>
    </citation>
    <scope>NUCLEOTIDE SEQUENCE [LARGE SCALE GENOMIC DNA]</scope>
    <source>
        <strain evidence="3 4">New-7</strain>
    </source>
</reference>
<dbReference type="EMBL" id="JACOOK010000001">
    <property type="protein sequence ID" value="MBC5615913.1"/>
    <property type="molecule type" value="Genomic_DNA"/>
</dbReference>
<evidence type="ECO:0000256" key="1">
    <source>
        <dbReference type="SAM" id="SignalP"/>
    </source>
</evidence>
<dbReference type="PROSITE" id="PS51257">
    <property type="entry name" value="PROKAR_LIPOPROTEIN"/>
    <property type="match status" value="1"/>
</dbReference>
<keyword evidence="4" id="KW-1185">Reference proteome</keyword>
<dbReference type="Proteomes" id="UP000636891">
    <property type="component" value="Unassembled WGS sequence"/>
</dbReference>
<name>A0ABR7CJS4_9BACT</name>
<feature type="signal peptide" evidence="1">
    <location>
        <begin position="1"/>
        <end position="20"/>
    </location>
</feature>
<comment type="caution">
    <text evidence="3">The sequence shown here is derived from an EMBL/GenBank/DDBJ whole genome shotgun (WGS) entry which is preliminary data.</text>
</comment>
<accession>A0ABR7CJS4</accession>
<keyword evidence="1" id="KW-0732">Signal</keyword>